<feature type="compositionally biased region" description="Basic and acidic residues" evidence="1">
    <location>
        <begin position="161"/>
        <end position="176"/>
    </location>
</feature>
<comment type="caution">
    <text evidence="2">The sequence shown here is derived from an EMBL/GenBank/DDBJ whole genome shotgun (WGS) entry which is preliminary data.</text>
</comment>
<dbReference type="AlphaFoldDB" id="A0A4Z1HJE3"/>
<organism evidence="2 3">
    <name type="scientific">Botryotinia narcissicola</name>
    <dbReference type="NCBI Taxonomy" id="278944"/>
    <lineage>
        <taxon>Eukaryota</taxon>
        <taxon>Fungi</taxon>
        <taxon>Dikarya</taxon>
        <taxon>Ascomycota</taxon>
        <taxon>Pezizomycotina</taxon>
        <taxon>Leotiomycetes</taxon>
        <taxon>Helotiales</taxon>
        <taxon>Sclerotiniaceae</taxon>
        <taxon>Botryotinia</taxon>
    </lineage>
</organism>
<dbReference type="EMBL" id="PQXJ01000460">
    <property type="protein sequence ID" value="TGO48751.1"/>
    <property type="molecule type" value="Genomic_DNA"/>
</dbReference>
<accession>A0A4Z1HJE3</accession>
<dbReference type="OrthoDB" id="4630416at2759"/>
<dbReference type="Proteomes" id="UP000297452">
    <property type="component" value="Unassembled WGS sequence"/>
</dbReference>
<feature type="region of interest" description="Disordered" evidence="1">
    <location>
        <begin position="151"/>
        <end position="176"/>
    </location>
</feature>
<evidence type="ECO:0000313" key="2">
    <source>
        <dbReference type="EMBL" id="TGO48751.1"/>
    </source>
</evidence>
<sequence length="191" mass="22262">MEDLEGEFPSAEELAKSGPGAKKGKHLKAFWKAQCAFRGLNAEEDVKRFLRETFPINSNEDKAVLLKLRLRCDWRGSRKGPRKQWFKQLLRQWRKEPTFDNYILPHASEFGLDYEYIPGSRFDDPPNKWQDIMLMVVGRSRSTISEKVKDIGRSRHMAQQRAEEEARASIEEGSREVLRASKKQEWHVAGE</sequence>
<keyword evidence="3" id="KW-1185">Reference proteome</keyword>
<evidence type="ECO:0000313" key="3">
    <source>
        <dbReference type="Proteomes" id="UP000297452"/>
    </source>
</evidence>
<reference evidence="2 3" key="1">
    <citation type="submission" date="2017-12" db="EMBL/GenBank/DDBJ databases">
        <title>Comparative genomics of Botrytis spp.</title>
        <authorList>
            <person name="Valero-Jimenez C.A."/>
            <person name="Tapia P."/>
            <person name="Veloso J."/>
            <person name="Silva-Moreno E."/>
            <person name="Staats M."/>
            <person name="Valdes J.H."/>
            <person name="Van Kan J.A.L."/>
        </authorList>
    </citation>
    <scope>NUCLEOTIDE SEQUENCE [LARGE SCALE GENOMIC DNA]</scope>
    <source>
        <strain evidence="2 3">MUCL2120</strain>
    </source>
</reference>
<evidence type="ECO:0000256" key="1">
    <source>
        <dbReference type="SAM" id="MobiDB-lite"/>
    </source>
</evidence>
<gene>
    <name evidence="2" type="ORF">BOTNAR_0460g00030</name>
</gene>
<feature type="region of interest" description="Disordered" evidence="1">
    <location>
        <begin position="1"/>
        <end position="23"/>
    </location>
</feature>
<protein>
    <submittedName>
        <fullName evidence="2">Uncharacterized protein</fullName>
    </submittedName>
</protein>
<proteinExistence type="predicted"/>
<name>A0A4Z1HJE3_9HELO</name>